<feature type="transmembrane region" description="Helical" evidence="2">
    <location>
        <begin position="62"/>
        <end position="83"/>
    </location>
</feature>
<proteinExistence type="predicted"/>
<dbReference type="PANTHER" id="PTHR28307">
    <property type="entry name" value="PROTEIN PAL1"/>
    <property type="match status" value="1"/>
</dbReference>
<keyword evidence="2" id="KW-0472">Membrane</keyword>
<accession>A0A9W4IZW6</accession>
<organism evidence="3 4">
    <name type="scientific">Penicillium salamii</name>
    <dbReference type="NCBI Taxonomy" id="1612424"/>
    <lineage>
        <taxon>Eukaryota</taxon>
        <taxon>Fungi</taxon>
        <taxon>Dikarya</taxon>
        <taxon>Ascomycota</taxon>
        <taxon>Pezizomycotina</taxon>
        <taxon>Eurotiomycetes</taxon>
        <taxon>Eurotiomycetidae</taxon>
        <taxon>Eurotiales</taxon>
        <taxon>Aspergillaceae</taxon>
        <taxon>Penicillium</taxon>
    </lineage>
</organism>
<dbReference type="Pfam" id="PF08316">
    <property type="entry name" value="Pal1"/>
    <property type="match status" value="1"/>
</dbReference>
<feature type="region of interest" description="Disordered" evidence="1">
    <location>
        <begin position="147"/>
        <end position="177"/>
    </location>
</feature>
<evidence type="ECO:0000313" key="3">
    <source>
        <dbReference type="EMBL" id="CAG8370436.1"/>
    </source>
</evidence>
<reference evidence="3" key="1">
    <citation type="submission" date="2021-07" db="EMBL/GenBank/DDBJ databases">
        <authorList>
            <person name="Branca A.L. A."/>
        </authorList>
    </citation>
    <scope>NUCLEOTIDE SEQUENCE</scope>
</reference>
<gene>
    <name evidence="3" type="ORF">PSALAMII_LOCUS4589</name>
</gene>
<dbReference type="InterPro" id="IPR013226">
    <property type="entry name" value="Pal1"/>
</dbReference>
<evidence type="ECO:0000256" key="2">
    <source>
        <dbReference type="SAM" id="Phobius"/>
    </source>
</evidence>
<keyword evidence="2" id="KW-0812">Transmembrane</keyword>
<dbReference type="GO" id="GO:0005737">
    <property type="term" value="C:cytoplasm"/>
    <property type="evidence" value="ECO:0007669"/>
    <property type="project" value="TreeGrafter"/>
</dbReference>
<dbReference type="AlphaFoldDB" id="A0A9W4IZW6"/>
<dbReference type="EMBL" id="CAJVPD010000222">
    <property type="protein sequence ID" value="CAG8370436.1"/>
    <property type="molecule type" value="Genomic_DNA"/>
</dbReference>
<evidence type="ECO:0000256" key="1">
    <source>
        <dbReference type="SAM" id="MobiDB-lite"/>
    </source>
</evidence>
<keyword evidence="2" id="KW-1133">Transmembrane helix</keyword>
<feature type="region of interest" description="Disordered" evidence="1">
    <location>
        <begin position="94"/>
        <end position="131"/>
    </location>
</feature>
<evidence type="ECO:0000313" key="4">
    <source>
        <dbReference type="Proteomes" id="UP001152592"/>
    </source>
</evidence>
<name>A0A9W4IZW6_9EURO</name>
<dbReference type="PANTHER" id="PTHR28307:SF1">
    <property type="entry name" value="PAL1 CELL MORPHOLOGY PROTEIN"/>
    <property type="match status" value="1"/>
</dbReference>
<evidence type="ECO:0008006" key="5">
    <source>
        <dbReference type="Google" id="ProtNLM"/>
    </source>
</evidence>
<sequence length="324" mass="36777">MAYASRHVTAAAASIKDRISLDYLLLIFSAIRGYLHYCSAPAQNLVFILDSRPYNRRKGFDFISSLFLFLPVLYTSTMTVDCISMASRHHPHHPFNNPSLDRHSGGVPNVGSNNPYARHMSPAPSTCSRRSRCESVSSAPSIWYSGSPEHYPVEPRRRHPSTRRRRSTSHKARHSQLVQPDIIDQLDDVAAFSYHHEGPYDAARPERNRFSQSSPLEAVRESNAEALRATPQHKITDALNSHRPLDGVAFYPPGTTDRNGQEYTYEEGSNMMNDFAGNFMRLPGVKFTDEDFKNDPFYNRPAVNPFSQLRKSISMRFKKRRGTA</sequence>
<feature type="compositionally biased region" description="Basic residues" evidence="1">
    <location>
        <begin position="156"/>
        <end position="174"/>
    </location>
</feature>
<dbReference type="Proteomes" id="UP001152592">
    <property type="component" value="Unassembled WGS sequence"/>
</dbReference>
<comment type="caution">
    <text evidence="3">The sequence shown here is derived from an EMBL/GenBank/DDBJ whole genome shotgun (WGS) entry which is preliminary data.</text>
</comment>
<protein>
    <recommendedName>
        <fullName evidence="5">Pal1 cell morphology</fullName>
    </recommendedName>
</protein>
<dbReference type="OrthoDB" id="10254973at2759"/>